<dbReference type="EMBL" id="DF973747">
    <property type="protein sequence ID" value="GAU39183.1"/>
    <property type="molecule type" value="Genomic_DNA"/>
</dbReference>
<accession>A0A2Z6NAR8</accession>
<keyword evidence="1" id="KW-1133">Transmembrane helix</keyword>
<proteinExistence type="predicted"/>
<reference evidence="3" key="1">
    <citation type="journal article" date="2017" name="Front. Plant Sci.">
        <title>Climate Clever Clovers: New Paradigm to Reduce the Environmental Footprint of Ruminants by Breeding Low Methanogenic Forages Utilizing Haplotype Variation.</title>
        <authorList>
            <person name="Kaur P."/>
            <person name="Appels R."/>
            <person name="Bayer P.E."/>
            <person name="Keeble-Gagnere G."/>
            <person name="Wang J."/>
            <person name="Hirakawa H."/>
            <person name="Shirasawa K."/>
            <person name="Vercoe P."/>
            <person name="Stefanova K."/>
            <person name="Durmic Z."/>
            <person name="Nichols P."/>
            <person name="Revell C."/>
            <person name="Isobe S.N."/>
            <person name="Edwards D."/>
            <person name="Erskine W."/>
        </authorList>
    </citation>
    <scope>NUCLEOTIDE SEQUENCE [LARGE SCALE GENOMIC DNA]</scope>
    <source>
        <strain evidence="3">cv. Daliak</strain>
    </source>
</reference>
<keyword evidence="1" id="KW-0812">Transmembrane</keyword>
<protein>
    <submittedName>
        <fullName evidence="2">Uncharacterized protein</fullName>
    </submittedName>
</protein>
<evidence type="ECO:0000256" key="1">
    <source>
        <dbReference type="SAM" id="Phobius"/>
    </source>
</evidence>
<name>A0A2Z6NAR8_TRISU</name>
<keyword evidence="1" id="KW-0472">Membrane</keyword>
<evidence type="ECO:0000313" key="3">
    <source>
        <dbReference type="Proteomes" id="UP000242715"/>
    </source>
</evidence>
<keyword evidence="3" id="KW-1185">Reference proteome</keyword>
<dbReference type="AlphaFoldDB" id="A0A2Z6NAR8"/>
<gene>
    <name evidence="2" type="ORF">TSUD_372830</name>
</gene>
<sequence>MALKGRRPTLRLKNAVAPSTTEPAMSLTRPNAPITEGPALMSFKSKAFLLINTTVPLIFCFFLKIGNIFNDFD</sequence>
<evidence type="ECO:0000313" key="2">
    <source>
        <dbReference type="EMBL" id="GAU39183.1"/>
    </source>
</evidence>
<feature type="transmembrane region" description="Helical" evidence="1">
    <location>
        <begin position="47"/>
        <end position="69"/>
    </location>
</feature>
<dbReference type="Proteomes" id="UP000242715">
    <property type="component" value="Unassembled WGS sequence"/>
</dbReference>
<organism evidence="2 3">
    <name type="scientific">Trifolium subterraneum</name>
    <name type="common">Subterranean clover</name>
    <dbReference type="NCBI Taxonomy" id="3900"/>
    <lineage>
        <taxon>Eukaryota</taxon>
        <taxon>Viridiplantae</taxon>
        <taxon>Streptophyta</taxon>
        <taxon>Embryophyta</taxon>
        <taxon>Tracheophyta</taxon>
        <taxon>Spermatophyta</taxon>
        <taxon>Magnoliopsida</taxon>
        <taxon>eudicotyledons</taxon>
        <taxon>Gunneridae</taxon>
        <taxon>Pentapetalae</taxon>
        <taxon>rosids</taxon>
        <taxon>fabids</taxon>
        <taxon>Fabales</taxon>
        <taxon>Fabaceae</taxon>
        <taxon>Papilionoideae</taxon>
        <taxon>50 kb inversion clade</taxon>
        <taxon>NPAAA clade</taxon>
        <taxon>Hologalegina</taxon>
        <taxon>IRL clade</taxon>
        <taxon>Trifolieae</taxon>
        <taxon>Trifolium</taxon>
    </lineage>
</organism>